<gene>
    <name evidence="1" type="ORF">SMSP2_01604</name>
</gene>
<dbReference type="RefSeq" id="WP_146683434.1">
    <property type="nucleotide sequence ID" value="NZ_CP019646.1"/>
</dbReference>
<evidence type="ECO:0008006" key="3">
    <source>
        <dbReference type="Google" id="ProtNLM"/>
    </source>
</evidence>
<evidence type="ECO:0000313" key="1">
    <source>
        <dbReference type="EMBL" id="AQQ71238.1"/>
    </source>
</evidence>
<dbReference type="Proteomes" id="UP000188181">
    <property type="component" value="Chromosome"/>
</dbReference>
<accession>A0A1Q2MFB1</accession>
<dbReference type="AlphaFoldDB" id="A0A1Q2MFB1"/>
<dbReference type="EMBL" id="CP019646">
    <property type="protein sequence ID" value="AQQ71238.1"/>
    <property type="molecule type" value="Genomic_DNA"/>
</dbReference>
<evidence type="ECO:0000313" key="2">
    <source>
        <dbReference type="Proteomes" id="UP000188181"/>
    </source>
</evidence>
<organism evidence="1 2">
    <name type="scientific">Limihaloglobus sulfuriphilus</name>
    <dbReference type="NCBI Taxonomy" id="1851148"/>
    <lineage>
        <taxon>Bacteria</taxon>
        <taxon>Pseudomonadati</taxon>
        <taxon>Planctomycetota</taxon>
        <taxon>Phycisphaerae</taxon>
        <taxon>Sedimentisphaerales</taxon>
        <taxon>Sedimentisphaeraceae</taxon>
        <taxon>Limihaloglobus</taxon>
    </lineage>
</organism>
<keyword evidence="2" id="KW-1185">Reference proteome</keyword>
<protein>
    <recommendedName>
        <fullName evidence="3">Guanylate cyclase domain-containing protein</fullName>
    </recommendedName>
</protein>
<dbReference type="OrthoDB" id="9181325at2"/>
<reference evidence="2" key="1">
    <citation type="submission" date="2017-02" db="EMBL/GenBank/DDBJ databases">
        <title>Comparative genomics and description of representatives of a novel lineage of planctomycetes thriving in anoxic sediments.</title>
        <authorList>
            <person name="Spring S."/>
            <person name="Bunk B."/>
            <person name="Sproer C."/>
        </authorList>
    </citation>
    <scope>NUCLEOTIDE SEQUENCE [LARGE SCALE GENOMIC DNA]</scope>
    <source>
        <strain evidence="2">SM-Chi-D1</strain>
    </source>
</reference>
<sequence>MELSLNKLFEQKKINPENTILSLNKSIFVWIDILGFSDALEKESEYKTLSDLLDSFRRSFYDIEVCESNRISDGIILILKQRNYSCDEIETLFQKIGEKQKEFILECSHFIRGGIAVGSSYEEQRDCRKDHSYLISSGLAKSVKIENSKIDWPIIGIDKQNLEEIRDLCRIENEKEFFGLSKCFNRKGGLIYFIDFMNHVQNNQDKEKIINILYGKVKEFHDNPKIHLKYVWLLRYYRERFECKNLPETLKGVII</sequence>
<proteinExistence type="predicted"/>
<name>A0A1Q2MFB1_9BACT</name>
<dbReference type="KEGG" id="pbas:SMSP2_01604"/>